<organism evidence="2">
    <name type="scientific">Eutreptiella gymnastica</name>
    <dbReference type="NCBI Taxonomy" id="73025"/>
    <lineage>
        <taxon>Eukaryota</taxon>
        <taxon>Discoba</taxon>
        <taxon>Euglenozoa</taxon>
        <taxon>Euglenida</taxon>
        <taxon>Spirocuta</taxon>
        <taxon>Euglenophyceae</taxon>
        <taxon>Eutreptiales</taxon>
        <taxon>Eutreptiaceae</taxon>
        <taxon>Eutreptiella</taxon>
    </lineage>
</organism>
<protein>
    <submittedName>
        <fullName evidence="2">Uncharacterized protein</fullName>
    </submittedName>
</protein>
<reference evidence="2" key="1">
    <citation type="submission" date="2021-01" db="EMBL/GenBank/DDBJ databases">
        <authorList>
            <person name="Corre E."/>
            <person name="Pelletier E."/>
            <person name="Niang G."/>
            <person name="Scheremetjew M."/>
            <person name="Finn R."/>
            <person name="Kale V."/>
            <person name="Holt S."/>
            <person name="Cochrane G."/>
            <person name="Meng A."/>
            <person name="Brown T."/>
            <person name="Cohen L."/>
        </authorList>
    </citation>
    <scope>NUCLEOTIDE SEQUENCE</scope>
    <source>
        <strain evidence="2">CCMP1594</strain>
    </source>
</reference>
<feature type="compositionally biased region" description="Pro residues" evidence="1">
    <location>
        <begin position="546"/>
        <end position="562"/>
    </location>
</feature>
<feature type="region of interest" description="Disordered" evidence="1">
    <location>
        <begin position="510"/>
        <end position="567"/>
    </location>
</feature>
<evidence type="ECO:0000256" key="1">
    <source>
        <dbReference type="SAM" id="MobiDB-lite"/>
    </source>
</evidence>
<feature type="compositionally biased region" description="Low complexity" evidence="1">
    <location>
        <begin position="533"/>
        <end position="545"/>
    </location>
</feature>
<dbReference type="AlphaFoldDB" id="A0A7S4GDK6"/>
<dbReference type="InterPro" id="IPR052660">
    <property type="entry name" value="Erythrocyte_Invasion_ImmMod"/>
</dbReference>
<sequence length="590" mass="61474">MSPTPTSTLSSTSTLTVIPTMTGTPTTTPTGTPTLSSTQTSTVIPTRTATSTTTPSSSSSPTSTPTLSPSSTPTQTVTPTATPTPTASPTTSCTPTSTTTATRTATATASQTSTVVPTSTGTATQTSTRTECPLSSFCAALLPNASTCCCNHAPAIPPVFFTACGNAVCQEKMAEYWCTAGCRRNGTTPLCHSEFEALATACADCITTSDFISAMIPHATAHLPTFLEGANKAFSVDYSNTGCDNFFRFHAEDDCQGAVNALSGQIALYGPGAEILGMPLNHHGHGHGHGFPTMAVYIAAHSVRIPCGPYGCGEVQVYFNETQLYSSRLEDNSWYYRGAPATYHVPLAPAYGAVAFGALKVMFRNGAMEIVGHAGGLDADTDGTWQVYDGTSCAAWGSPMYIYYGMNYTRIEGMYHVSSDGETAIRYRHPALTPESILGQALVMHNATGHPVACGVVVDQGPASRPTVWDHTKHFSIPTELQDIQGNVTVVLNLYNSKCNFTESFDVGVNIHPGPPGGPSPSPTPNPTPSPGVSPLTASPTSPASPASPKPSTQPSPNPLTSPSPSSGSRLLISWTLAMLSFVVTAGLLM</sequence>
<dbReference type="PANTHER" id="PTHR16021">
    <property type="entry name" value="MANSC DOMAIN CONTAINING PROTEIN 1"/>
    <property type="match status" value="1"/>
</dbReference>
<name>A0A7S4GDK6_9EUGL</name>
<proteinExistence type="predicted"/>
<feature type="region of interest" description="Disordered" evidence="1">
    <location>
        <begin position="1"/>
        <end position="127"/>
    </location>
</feature>
<feature type="compositionally biased region" description="Pro residues" evidence="1">
    <location>
        <begin position="513"/>
        <end position="532"/>
    </location>
</feature>
<gene>
    <name evidence="2" type="ORF">EGYM00163_LOCUS44901</name>
</gene>
<accession>A0A7S4GDK6</accession>
<dbReference type="EMBL" id="HBJA01130677">
    <property type="protein sequence ID" value="CAE0833605.1"/>
    <property type="molecule type" value="Transcribed_RNA"/>
</dbReference>
<evidence type="ECO:0000313" key="2">
    <source>
        <dbReference type="EMBL" id="CAE0833605.1"/>
    </source>
</evidence>
<dbReference type="PANTHER" id="PTHR16021:SF23">
    <property type="entry name" value="FI18411P1-RELATED"/>
    <property type="match status" value="1"/>
</dbReference>